<evidence type="ECO:0000256" key="3">
    <source>
        <dbReference type="SAM" id="MobiDB-lite"/>
    </source>
</evidence>
<evidence type="ECO:0000256" key="1">
    <source>
        <dbReference type="ARBA" id="ARBA00023054"/>
    </source>
</evidence>
<feature type="region of interest" description="Disordered" evidence="3">
    <location>
        <begin position="267"/>
        <end position="307"/>
    </location>
</feature>
<dbReference type="PANTHER" id="PTHR45721">
    <property type="entry name" value="LAMIN DM0-RELATED"/>
    <property type="match status" value="1"/>
</dbReference>
<comment type="caution">
    <text evidence="4">The sequence shown here is derived from an EMBL/GenBank/DDBJ whole genome shotgun (WGS) entry which is preliminary data.</text>
</comment>
<evidence type="ECO:0000256" key="2">
    <source>
        <dbReference type="SAM" id="Coils"/>
    </source>
</evidence>
<dbReference type="Proteomes" id="UP001266305">
    <property type="component" value="Unassembled WGS sequence"/>
</dbReference>
<name>A0ABQ9TQB8_SAGOE</name>
<dbReference type="Gene3D" id="1.20.5.1160">
    <property type="entry name" value="Vasodilator-stimulated phosphoprotein"/>
    <property type="match status" value="1"/>
</dbReference>
<proteinExistence type="predicted"/>
<organism evidence="4 5">
    <name type="scientific">Saguinus oedipus</name>
    <name type="common">Cotton-top tamarin</name>
    <name type="synonym">Oedipomidas oedipus</name>
    <dbReference type="NCBI Taxonomy" id="9490"/>
    <lineage>
        <taxon>Eukaryota</taxon>
        <taxon>Metazoa</taxon>
        <taxon>Chordata</taxon>
        <taxon>Craniata</taxon>
        <taxon>Vertebrata</taxon>
        <taxon>Euteleostomi</taxon>
        <taxon>Mammalia</taxon>
        <taxon>Eutheria</taxon>
        <taxon>Euarchontoglires</taxon>
        <taxon>Primates</taxon>
        <taxon>Haplorrhini</taxon>
        <taxon>Platyrrhini</taxon>
        <taxon>Cebidae</taxon>
        <taxon>Callitrichinae</taxon>
        <taxon>Saguinus</taxon>
    </lineage>
</organism>
<evidence type="ECO:0000313" key="5">
    <source>
        <dbReference type="Proteomes" id="UP001266305"/>
    </source>
</evidence>
<dbReference type="SUPFAM" id="SSF90257">
    <property type="entry name" value="Myosin rod fragments"/>
    <property type="match status" value="1"/>
</dbReference>
<feature type="compositionally biased region" description="Basic residues" evidence="3">
    <location>
        <begin position="227"/>
        <end position="242"/>
    </location>
</feature>
<feature type="coiled-coil region" evidence="2">
    <location>
        <begin position="80"/>
        <end position="135"/>
    </location>
</feature>
<keyword evidence="1 2" id="KW-0175">Coiled coil</keyword>
<evidence type="ECO:0000313" key="4">
    <source>
        <dbReference type="EMBL" id="KAK2086971.1"/>
    </source>
</evidence>
<gene>
    <name evidence="4" type="ORF">P7K49_032878</name>
</gene>
<keyword evidence="5" id="KW-1185">Reference proteome</keyword>
<feature type="compositionally biased region" description="Basic and acidic residues" evidence="3">
    <location>
        <begin position="155"/>
        <end position="175"/>
    </location>
</feature>
<reference evidence="4 5" key="1">
    <citation type="submission" date="2023-05" db="EMBL/GenBank/DDBJ databases">
        <title>B98-5 Cell Line De Novo Hybrid Assembly: An Optical Mapping Approach.</title>
        <authorList>
            <person name="Kananen K."/>
            <person name="Auerbach J.A."/>
            <person name="Kautto E."/>
            <person name="Blachly J.S."/>
        </authorList>
    </citation>
    <scope>NUCLEOTIDE SEQUENCE [LARGE SCALE GENOMIC DNA]</scope>
    <source>
        <strain evidence="4">B95-8</strain>
        <tissue evidence="4">Cell line</tissue>
    </source>
</reference>
<feature type="region of interest" description="Disordered" evidence="3">
    <location>
        <begin position="147"/>
        <end position="183"/>
    </location>
</feature>
<accession>A0ABQ9TQB8</accession>
<dbReference type="EMBL" id="JASSZA010000019">
    <property type="protein sequence ID" value="KAK2086971.1"/>
    <property type="molecule type" value="Genomic_DNA"/>
</dbReference>
<dbReference type="PANTHER" id="PTHR45721:SF2">
    <property type="entry name" value="LAMIN-B2"/>
    <property type="match status" value="1"/>
</dbReference>
<sequence length="307" mass="33144">MAQVALPGRPGLRRLSDGKVQGSEALVTLSLRLCDTPWGAPCGPVGLAPPRAKKREGELTVAQGRVKDLESLFHRSEAELAAALSDKRGLESDVAELRAQLAKAEDGHAVAKKQLEKETLMRVDLENRCQSLQEELDFRKSVFEEVSRGPASSLARREQNPPSRLDPHLEPHKGSEGLSPCPSGSAVMSQCRVECWGWQGPYSLPRESCWRRDVGAARESRPATARPRQRGAPHRSRRGGRRGRCEGPCGGPCERACEETQQGYAGVQEHTPGGTHEGTCEETHKGVGPWEVTAEGPSEGAAVGSLA</sequence>
<protein>
    <submittedName>
        <fullName evidence="4">Uncharacterized protein</fullName>
    </submittedName>
</protein>
<feature type="region of interest" description="Disordered" evidence="3">
    <location>
        <begin position="216"/>
        <end position="248"/>
    </location>
</feature>